<dbReference type="EMBL" id="CP049888">
    <property type="protein sequence ID" value="QIL50497.1"/>
    <property type="molecule type" value="Genomic_DNA"/>
</dbReference>
<dbReference type="KEGG" id="wco:G7084_03695"/>
<gene>
    <name evidence="1" type="ORF">G7084_03695</name>
</gene>
<sequence>MDFNDIKEKAQDVMKDVDMKDVQEQAGQFMEDNKENLEGAVDKVKGLFGKN</sequence>
<dbReference type="AlphaFoldDB" id="A0A6G8AZT3"/>
<proteinExistence type="predicted"/>
<name>A0A6G8AZT3_9LACO</name>
<dbReference type="RefSeq" id="WP_166010159.1">
    <property type="nucleotide sequence ID" value="NZ_CP049888.1"/>
</dbReference>
<evidence type="ECO:0000313" key="2">
    <source>
        <dbReference type="Proteomes" id="UP000500741"/>
    </source>
</evidence>
<organism evidence="1 2">
    <name type="scientific">Weissella coleopterorum</name>
    <dbReference type="NCBI Taxonomy" id="2714949"/>
    <lineage>
        <taxon>Bacteria</taxon>
        <taxon>Bacillati</taxon>
        <taxon>Bacillota</taxon>
        <taxon>Bacilli</taxon>
        <taxon>Lactobacillales</taxon>
        <taxon>Lactobacillaceae</taxon>
        <taxon>Weissella</taxon>
    </lineage>
</organism>
<protein>
    <submittedName>
        <fullName evidence="1">Uncharacterized protein</fullName>
    </submittedName>
</protein>
<dbReference type="Proteomes" id="UP000500741">
    <property type="component" value="Chromosome"/>
</dbReference>
<accession>A0A6G8AZT3</accession>
<reference evidence="1 2" key="1">
    <citation type="submission" date="2020-03" db="EMBL/GenBank/DDBJ databases">
        <title>Weissella sp. nov., isolated from Cybister lewisianus.</title>
        <authorList>
            <person name="Hyun D.-W."/>
            <person name="Bae J.-W."/>
        </authorList>
    </citation>
    <scope>NUCLEOTIDE SEQUENCE [LARGE SCALE GENOMIC DNA]</scope>
    <source>
        <strain evidence="1 2">HDW19</strain>
    </source>
</reference>
<evidence type="ECO:0000313" key="1">
    <source>
        <dbReference type="EMBL" id="QIL50497.1"/>
    </source>
</evidence>
<keyword evidence="2" id="KW-1185">Reference proteome</keyword>